<keyword evidence="5" id="KW-0677">Repeat</keyword>
<dbReference type="InterPro" id="IPR013083">
    <property type="entry name" value="Znf_RING/FYVE/PHD"/>
</dbReference>
<gene>
    <name evidence="9" type="primary">bg55</name>
</gene>
<comment type="pathway">
    <text evidence="2">Protein modification; protein ubiquitination.</text>
</comment>
<dbReference type="InterPro" id="IPR058678">
    <property type="entry name" value="ARM_PUB"/>
</dbReference>
<keyword evidence="4" id="KW-0808">Transferase</keyword>
<protein>
    <recommendedName>
        <fullName evidence="3">RING-type E3 ubiquitin transferase</fullName>
        <ecNumber evidence="3">2.3.2.27</ecNumber>
    </recommendedName>
</protein>
<dbReference type="Pfam" id="PF25598">
    <property type="entry name" value="ARM_PUB"/>
    <property type="match status" value="1"/>
</dbReference>
<dbReference type="PANTHER" id="PTHR23315">
    <property type="entry name" value="U BOX DOMAIN-CONTAINING"/>
    <property type="match status" value="1"/>
</dbReference>
<dbReference type="PROSITE" id="PS50176">
    <property type="entry name" value="ARM_REPEAT"/>
    <property type="match status" value="1"/>
</dbReference>
<evidence type="ECO:0000256" key="5">
    <source>
        <dbReference type="ARBA" id="ARBA00022737"/>
    </source>
</evidence>
<sequence length="756" mass="84483">MGTDAGEVVETLPHCYSCKVHQSICRELRKVVDRIERLFPNIEASRPRCRLGIEVLCLLNDALDRAKQVLQYCSESSKLYLALNGDVIVSRCQKSRNLLEQSLDQIQTMVPVILAAEISQVIDDLRVAKFVLDHSDEEAGKAVRELLQQHTSMSDAVESEIKVLRFAASRLCITTPKDLLIEKRSIKKLVNKVRDNDPTKKKILIYLLHLLKKYGNSILGEQGENLNSQQEELFADGSSVSSQAAEVGPCTACKQIVAEAEMSNIPPAPPEEYKCPLSKRLMYDPVVIASGQTFERIWIQKWFDEGNDTCPKTLVKLDHQSLMPNTALKDLISKWCEKYGVTILDPNSQAFQSLDTSSTSVASFGISMNDLHLPLDISNVSLGSSDASYCSDSPRTKIAERSNLMSMQRNNGYSAFQSRANTNKTCLDFLSRLAKLGWESKCEMIEDVKSHLEDNVQPFHHISFENFVEPLIKFLRDAKYQHDVRAQRAGSKLLLAFVSKKRSGISWLHEDTFDLLASMLDSELVEEALAILEVLSSDKDSRSKITASGALVYILRILDSEREEFQEGAVRILHNLSSNNEVCSQILSLNCIPKLVPFINQGQLASHCMGLLKNLCDIEDARVSVAETNGCVAAIAKLLERESCEEQDHAVAILLSLCSQRVQYCNLVMDEGVIPSLFVISINGSEKGKASALELLRQLRDVDFDNEQKCSGYDVGVTEDSHQCKEKKISSRKTRFLGISLFSNWKSSSVASKKKR</sequence>
<evidence type="ECO:0000313" key="9">
    <source>
        <dbReference type="EMBL" id="BAB55653.1"/>
    </source>
</evidence>
<dbReference type="InterPro" id="IPR016024">
    <property type="entry name" value="ARM-type_fold"/>
</dbReference>
<dbReference type="UniPathway" id="UPA00143"/>
<dbReference type="Pfam" id="PF04564">
    <property type="entry name" value="U-box"/>
    <property type="match status" value="1"/>
</dbReference>
<dbReference type="GO" id="GO:0061630">
    <property type="term" value="F:ubiquitin protein ligase activity"/>
    <property type="evidence" value="ECO:0007669"/>
    <property type="project" value="UniProtKB-EC"/>
</dbReference>
<dbReference type="GO" id="GO:0016567">
    <property type="term" value="P:protein ubiquitination"/>
    <property type="evidence" value="ECO:0007669"/>
    <property type="project" value="UniProtKB-UniPathway"/>
</dbReference>
<dbReference type="PANTHER" id="PTHR23315:SF240">
    <property type="entry name" value="U-BOX DOMAIN-CONTAINING PROTEIN 5"/>
    <property type="match status" value="1"/>
</dbReference>
<evidence type="ECO:0000259" key="8">
    <source>
        <dbReference type="PROSITE" id="PS51698"/>
    </source>
</evidence>
<comment type="catalytic activity">
    <reaction evidence="1">
        <text>S-ubiquitinyl-[E2 ubiquitin-conjugating enzyme]-L-cysteine + [acceptor protein]-L-lysine = [E2 ubiquitin-conjugating enzyme]-L-cysteine + N(6)-ubiquitinyl-[acceptor protein]-L-lysine.</text>
        <dbReference type="EC" id="2.3.2.27"/>
    </reaction>
</comment>
<reference evidence="9" key="1">
    <citation type="journal article" date="2002" name="Plant Sci.">
        <title>Identification and characterization of mRNA transcripts differentially expressed in response to high salinity by means of differential display in the mangrove, Bruguiera gymnorrhiza.</title>
        <authorList>
            <person name="Banzai T."/>
            <person name="Hershkovits G."/>
            <person name="Katcoff D.J."/>
            <person name="Hanagata N."/>
            <person name="Dubinsky Z."/>
            <person name="Karube I."/>
        </authorList>
    </citation>
    <scope>NUCLEOTIDE SEQUENCE</scope>
    <source>
        <tissue evidence="9">Leaf</tissue>
    </source>
</reference>
<dbReference type="AlphaFoldDB" id="Q93XR9"/>
<dbReference type="InterPro" id="IPR045210">
    <property type="entry name" value="RING-Ubox_PUB"/>
</dbReference>
<evidence type="ECO:0000256" key="3">
    <source>
        <dbReference type="ARBA" id="ARBA00012483"/>
    </source>
</evidence>
<dbReference type="SUPFAM" id="SSF48371">
    <property type="entry name" value="ARM repeat"/>
    <property type="match status" value="1"/>
</dbReference>
<feature type="domain" description="U-box" evidence="8">
    <location>
        <begin position="268"/>
        <end position="342"/>
    </location>
</feature>
<evidence type="ECO:0000256" key="7">
    <source>
        <dbReference type="PROSITE-ProRule" id="PRU00259"/>
    </source>
</evidence>
<dbReference type="Gene3D" id="3.30.40.10">
    <property type="entry name" value="Zinc/RING finger domain, C3HC4 (zinc finger)"/>
    <property type="match status" value="1"/>
</dbReference>
<dbReference type="InterPro" id="IPR011989">
    <property type="entry name" value="ARM-like"/>
</dbReference>
<evidence type="ECO:0000256" key="6">
    <source>
        <dbReference type="ARBA" id="ARBA00022786"/>
    </source>
</evidence>
<dbReference type="SMART" id="SM00504">
    <property type="entry name" value="Ubox"/>
    <property type="match status" value="1"/>
</dbReference>
<dbReference type="InterPro" id="IPR000225">
    <property type="entry name" value="Armadillo"/>
</dbReference>
<dbReference type="Gene3D" id="1.25.10.10">
    <property type="entry name" value="Leucine-rich Repeat Variant"/>
    <property type="match status" value="1"/>
</dbReference>
<evidence type="ECO:0000256" key="2">
    <source>
        <dbReference type="ARBA" id="ARBA00004906"/>
    </source>
</evidence>
<feature type="repeat" description="ARM" evidence="7">
    <location>
        <begin position="549"/>
        <end position="581"/>
    </location>
</feature>
<dbReference type="EMBL" id="AB061795">
    <property type="protein sequence ID" value="BAB55653.1"/>
    <property type="molecule type" value="mRNA"/>
</dbReference>
<evidence type="ECO:0000256" key="4">
    <source>
        <dbReference type="ARBA" id="ARBA00022679"/>
    </source>
</evidence>
<dbReference type="PROSITE" id="PS51698">
    <property type="entry name" value="U_BOX"/>
    <property type="match status" value="1"/>
</dbReference>
<name>Q93XR9_BRUGY</name>
<evidence type="ECO:0000256" key="1">
    <source>
        <dbReference type="ARBA" id="ARBA00000900"/>
    </source>
</evidence>
<dbReference type="InterPro" id="IPR003613">
    <property type="entry name" value="Ubox_domain"/>
</dbReference>
<dbReference type="CDD" id="cd16664">
    <property type="entry name" value="RING-Ubox_PUB"/>
    <property type="match status" value="1"/>
</dbReference>
<proteinExistence type="evidence at transcript level"/>
<accession>Q93XR9</accession>
<organism evidence="9">
    <name type="scientific">Bruguiera gymnorhiza</name>
    <name type="common">Burma mangrove</name>
    <name type="synonym">Rhizophora gymnorhiza</name>
    <dbReference type="NCBI Taxonomy" id="39984"/>
    <lineage>
        <taxon>Eukaryota</taxon>
        <taxon>Viridiplantae</taxon>
        <taxon>Streptophyta</taxon>
        <taxon>Embryophyta</taxon>
        <taxon>Tracheophyta</taxon>
        <taxon>Spermatophyta</taxon>
        <taxon>Magnoliopsida</taxon>
        <taxon>eudicotyledons</taxon>
        <taxon>Gunneridae</taxon>
        <taxon>Pentapetalae</taxon>
        <taxon>rosids</taxon>
        <taxon>fabids</taxon>
        <taxon>Malpighiales</taxon>
        <taxon>Rhizophoraceae</taxon>
        <taxon>Bruguiera</taxon>
    </lineage>
</organism>
<keyword evidence="6" id="KW-0833">Ubl conjugation pathway</keyword>
<dbReference type="EC" id="2.3.2.27" evidence="3"/>
<dbReference type="SUPFAM" id="SSF57850">
    <property type="entry name" value="RING/U-box"/>
    <property type="match status" value="1"/>
</dbReference>